<evidence type="ECO:0000256" key="6">
    <source>
        <dbReference type="ARBA" id="ARBA00022605"/>
    </source>
</evidence>
<keyword evidence="5 12" id="KW-0004">4Fe-4S</keyword>
<evidence type="ECO:0000256" key="8">
    <source>
        <dbReference type="ARBA" id="ARBA00023004"/>
    </source>
</evidence>
<dbReference type="NCBIfam" id="TIGR00170">
    <property type="entry name" value="leuC"/>
    <property type="match status" value="1"/>
</dbReference>
<evidence type="ECO:0000313" key="14">
    <source>
        <dbReference type="EMBL" id="GCF11328.1"/>
    </source>
</evidence>
<evidence type="ECO:0000256" key="4">
    <source>
        <dbReference type="ARBA" id="ARBA00022430"/>
    </source>
</evidence>
<feature type="domain" description="Aconitase/3-isopropylmalate dehydratase large subunit alpha/beta/alpha" evidence="13">
    <location>
        <begin position="22"/>
        <end position="474"/>
    </location>
</feature>
<reference evidence="14 15" key="1">
    <citation type="submission" date="2019-01" db="EMBL/GenBank/DDBJ databases">
        <title>Draft genome sequence of Dictyobacter sp. Uno17.</title>
        <authorList>
            <person name="Wang C.M."/>
            <person name="Zheng Y."/>
            <person name="Sakai Y."/>
            <person name="Abe K."/>
            <person name="Yokota A."/>
            <person name="Yabe S."/>
        </authorList>
    </citation>
    <scope>NUCLEOTIDE SEQUENCE [LARGE SCALE GENOMIC DNA]</scope>
    <source>
        <strain evidence="14 15">Uno17</strain>
    </source>
</reference>
<keyword evidence="10 12" id="KW-0456">Lyase</keyword>
<keyword evidence="9 12" id="KW-0411">Iron-sulfur</keyword>
<dbReference type="EC" id="4.2.1.33" evidence="12"/>
<dbReference type="InterPro" id="IPR036008">
    <property type="entry name" value="Aconitase_4Fe-4S_dom"/>
</dbReference>
<accession>A0A5A5TJC2</accession>
<evidence type="ECO:0000256" key="9">
    <source>
        <dbReference type="ARBA" id="ARBA00023014"/>
    </source>
</evidence>
<dbReference type="PROSITE" id="PS01244">
    <property type="entry name" value="ACONITASE_2"/>
    <property type="match status" value="1"/>
</dbReference>
<dbReference type="InterPro" id="IPR001030">
    <property type="entry name" value="Acoase/IPM_deHydtase_lsu_aba"/>
</dbReference>
<dbReference type="GO" id="GO:0003861">
    <property type="term" value="F:3-isopropylmalate dehydratase activity"/>
    <property type="evidence" value="ECO:0007669"/>
    <property type="project" value="UniProtKB-UniRule"/>
</dbReference>
<dbReference type="PRINTS" id="PR00415">
    <property type="entry name" value="ACONITASE"/>
</dbReference>
<dbReference type="InterPro" id="IPR004430">
    <property type="entry name" value="3-IsopropMal_deHydase_lsu"/>
</dbReference>
<feature type="binding site" evidence="12">
    <location>
        <position position="427"/>
    </location>
    <ligand>
        <name>[4Fe-4S] cluster</name>
        <dbReference type="ChEBI" id="CHEBI:49883"/>
    </ligand>
</feature>
<dbReference type="Proteomes" id="UP000322530">
    <property type="component" value="Unassembled WGS sequence"/>
</dbReference>
<comment type="subunit">
    <text evidence="12">Heterodimer of LeuC and LeuD.</text>
</comment>
<comment type="cofactor">
    <cofactor evidence="12">
        <name>[4Fe-4S] cluster</name>
        <dbReference type="ChEBI" id="CHEBI:49883"/>
    </cofactor>
    <text evidence="12">Binds 1 [4Fe-4S] cluster per subunit.</text>
</comment>
<dbReference type="UniPathway" id="UPA00048">
    <property type="reaction ID" value="UER00071"/>
</dbReference>
<dbReference type="NCBIfam" id="NF009116">
    <property type="entry name" value="PRK12466.1"/>
    <property type="match status" value="1"/>
</dbReference>
<evidence type="ECO:0000256" key="5">
    <source>
        <dbReference type="ARBA" id="ARBA00022485"/>
    </source>
</evidence>
<comment type="catalytic activity">
    <reaction evidence="1 12">
        <text>(2R,3S)-3-isopropylmalate = (2S)-2-isopropylmalate</text>
        <dbReference type="Rhea" id="RHEA:32287"/>
        <dbReference type="ChEBI" id="CHEBI:1178"/>
        <dbReference type="ChEBI" id="CHEBI:35121"/>
        <dbReference type="EC" id="4.2.1.33"/>
    </reaction>
</comment>
<gene>
    <name evidence="12 14" type="primary">leuC</name>
    <name evidence="14" type="ORF">KDI_48920</name>
</gene>
<dbReference type="CDD" id="cd01583">
    <property type="entry name" value="IPMI"/>
    <property type="match status" value="1"/>
</dbReference>
<keyword evidence="8 12" id="KW-0408">Iron</keyword>
<keyword evidence="15" id="KW-1185">Reference proteome</keyword>
<comment type="pathway">
    <text evidence="3 12">Amino-acid biosynthesis; L-leucine biosynthesis; L-leucine from 3-methyl-2-oxobutanoate: step 2/4.</text>
</comment>
<dbReference type="PANTHER" id="PTHR43822">
    <property type="entry name" value="HOMOACONITASE, MITOCHONDRIAL-RELATED"/>
    <property type="match status" value="1"/>
</dbReference>
<dbReference type="SUPFAM" id="SSF53732">
    <property type="entry name" value="Aconitase iron-sulfur domain"/>
    <property type="match status" value="1"/>
</dbReference>
<keyword evidence="7 12" id="KW-0479">Metal-binding</keyword>
<dbReference type="EMBL" id="BIXY01000105">
    <property type="protein sequence ID" value="GCF11328.1"/>
    <property type="molecule type" value="Genomic_DNA"/>
</dbReference>
<evidence type="ECO:0000256" key="7">
    <source>
        <dbReference type="ARBA" id="ARBA00022723"/>
    </source>
</evidence>
<comment type="caution">
    <text evidence="14">The sequence shown here is derived from an EMBL/GenBank/DDBJ whole genome shotgun (WGS) entry which is preliminary data.</text>
</comment>
<evidence type="ECO:0000313" key="15">
    <source>
        <dbReference type="Proteomes" id="UP000322530"/>
    </source>
</evidence>
<keyword evidence="6 12" id="KW-0028">Amino-acid biosynthesis</keyword>
<evidence type="ECO:0000256" key="12">
    <source>
        <dbReference type="HAMAP-Rule" id="MF_01026"/>
    </source>
</evidence>
<evidence type="ECO:0000256" key="2">
    <source>
        <dbReference type="ARBA" id="ARBA00002695"/>
    </source>
</evidence>
<comment type="similarity">
    <text evidence="12">Belongs to the aconitase/IPM isomerase family. LeuC type 1 subfamily.</text>
</comment>
<dbReference type="InterPro" id="IPR015931">
    <property type="entry name" value="Acnase/IPM_dHydase_lsu_aba_1/3"/>
</dbReference>
<feature type="binding site" evidence="12">
    <location>
        <position position="424"/>
    </location>
    <ligand>
        <name>[4Fe-4S] cluster</name>
        <dbReference type="ChEBI" id="CHEBI:49883"/>
    </ligand>
</feature>
<dbReference type="Gene3D" id="3.30.499.10">
    <property type="entry name" value="Aconitase, domain 3"/>
    <property type="match status" value="2"/>
</dbReference>
<dbReference type="GO" id="GO:0051539">
    <property type="term" value="F:4 iron, 4 sulfur cluster binding"/>
    <property type="evidence" value="ECO:0007669"/>
    <property type="project" value="UniProtKB-KW"/>
</dbReference>
<dbReference type="GO" id="GO:0046872">
    <property type="term" value="F:metal ion binding"/>
    <property type="evidence" value="ECO:0007669"/>
    <property type="project" value="UniProtKB-KW"/>
</dbReference>
<keyword evidence="11 12" id="KW-0100">Branched-chain amino acid biosynthesis</keyword>
<dbReference type="Pfam" id="PF00330">
    <property type="entry name" value="Aconitase"/>
    <property type="match status" value="1"/>
</dbReference>
<keyword evidence="4 12" id="KW-0432">Leucine biosynthesis</keyword>
<proteinExistence type="inferred from homology"/>
<evidence type="ECO:0000256" key="11">
    <source>
        <dbReference type="ARBA" id="ARBA00023304"/>
    </source>
</evidence>
<feature type="binding site" evidence="12">
    <location>
        <position position="364"/>
    </location>
    <ligand>
        <name>[4Fe-4S] cluster</name>
        <dbReference type="ChEBI" id="CHEBI:49883"/>
    </ligand>
</feature>
<dbReference type="InterPro" id="IPR033941">
    <property type="entry name" value="IPMI_cat"/>
</dbReference>
<evidence type="ECO:0000256" key="1">
    <source>
        <dbReference type="ARBA" id="ARBA00000491"/>
    </source>
</evidence>
<dbReference type="InterPro" id="IPR018136">
    <property type="entry name" value="Aconitase_4Fe-4S_BS"/>
</dbReference>
<dbReference type="FunFam" id="3.30.499.10:FF:000007">
    <property type="entry name" value="3-isopropylmalate dehydratase large subunit"/>
    <property type="match status" value="1"/>
</dbReference>
<dbReference type="PROSITE" id="PS00450">
    <property type="entry name" value="ACONITASE_1"/>
    <property type="match status" value="1"/>
</dbReference>
<comment type="function">
    <text evidence="2 12">Catalyzes the isomerization between 2-isopropylmalate and 3-isopropylmalate, via the formation of 2-isopropylmaleate.</text>
</comment>
<dbReference type="NCBIfam" id="NF004016">
    <property type="entry name" value="PRK05478.1"/>
    <property type="match status" value="1"/>
</dbReference>
<dbReference type="GO" id="GO:0009098">
    <property type="term" value="P:L-leucine biosynthetic process"/>
    <property type="evidence" value="ECO:0007669"/>
    <property type="project" value="UniProtKB-UniRule"/>
</dbReference>
<evidence type="ECO:0000256" key="3">
    <source>
        <dbReference type="ARBA" id="ARBA00004729"/>
    </source>
</evidence>
<name>A0A5A5TJC2_9CHLR</name>
<dbReference type="HAMAP" id="MF_01026">
    <property type="entry name" value="LeuC_type1"/>
    <property type="match status" value="1"/>
</dbReference>
<evidence type="ECO:0000259" key="13">
    <source>
        <dbReference type="Pfam" id="PF00330"/>
    </source>
</evidence>
<dbReference type="InterPro" id="IPR050067">
    <property type="entry name" value="IPM_dehydratase_rel_enz"/>
</dbReference>
<dbReference type="PANTHER" id="PTHR43822:SF9">
    <property type="entry name" value="3-ISOPROPYLMALATE DEHYDRATASE"/>
    <property type="match status" value="1"/>
</dbReference>
<sequence length="482" mass="52059">MRMTAENHTVDSQVQRPRNLFDKIWDAHVVKDQPGQAKLIYIDRHLVHEVTSPQAFSGLRAAGLSVRRPDATIAVMDHNVPTTHGRRSLDIVDPAISNSISTLEKNARDFGITLFDMQNARQGIVHIIGPELGITLPGTTIVCGDSHTSTHGAFGAMAFGIGTSEVEQVLATQCLWQEKPKTMNIHVEGTILPGVTAKDLALAIISQLGTGVGTGYAIEFSGSAIRALSMEGRMTLCNMAIEAGARTGMVAPDETTFAYIKGRPYAPQGEQFEQAVAAWKQLASDPDAHYDAVHEVNIEGLGPQVTWGINPGMVSDVNGVVPDPASVEDEVTRQSYERALAYMGLQAGQKITDITVDTVFIGSCTNSRLDDLRLAAQYVKGKHVSPKVRALVVPGSMNVRRMAEEEGLAEIFREAGFEWREAGCSMCIAMNGDHLSEGERCASTSNRNFEGRQGRGGRTHLVSPAMAAAAAVTGHFVDIREW</sequence>
<evidence type="ECO:0000256" key="10">
    <source>
        <dbReference type="ARBA" id="ARBA00023239"/>
    </source>
</evidence>
<organism evidence="14 15">
    <name type="scientific">Dictyobacter arantiisoli</name>
    <dbReference type="NCBI Taxonomy" id="2014874"/>
    <lineage>
        <taxon>Bacteria</taxon>
        <taxon>Bacillati</taxon>
        <taxon>Chloroflexota</taxon>
        <taxon>Ktedonobacteria</taxon>
        <taxon>Ktedonobacterales</taxon>
        <taxon>Dictyobacteraceae</taxon>
        <taxon>Dictyobacter</taxon>
    </lineage>
</organism>
<protein>
    <recommendedName>
        <fullName evidence="12">3-isopropylmalate dehydratase large subunit</fullName>
        <ecNumber evidence="12">4.2.1.33</ecNumber>
    </recommendedName>
    <alternativeName>
        <fullName evidence="12">Alpha-IPM isomerase</fullName>
        <shortName evidence="12">IPMI</shortName>
    </alternativeName>
    <alternativeName>
        <fullName evidence="12">Isopropylmalate isomerase</fullName>
    </alternativeName>
</protein>
<dbReference type="AlphaFoldDB" id="A0A5A5TJC2"/>